<evidence type="ECO:0000313" key="2">
    <source>
        <dbReference type="Proteomes" id="UP000287651"/>
    </source>
</evidence>
<sequence length="122" mass="13457">MGPKCSPDHSFSVGQLNRVFQRRPFFKGPCMSRVSFLYPSSTSSLSLCLPSAFTSRDNEADAHRRRRGSGLAVEDVGGGFPSGWFPFSFTVVRIRRLDRAGSSDRIGRFLSIFPASQLKGPP</sequence>
<proteinExistence type="predicted"/>
<reference evidence="1 2" key="1">
    <citation type="journal article" date="2014" name="Agronomy (Basel)">
        <title>A Draft Genome Sequence for Ensete ventricosum, the Drought-Tolerant Tree Against Hunger.</title>
        <authorList>
            <person name="Harrison J."/>
            <person name="Moore K.A."/>
            <person name="Paszkiewicz K."/>
            <person name="Jones T."/>
            <person name="Grant M."/>
            <person name="Ambacheew D."/>
            <person name="Muzemil S."/>
            <person name="Studholme D.J."/>
        </authorList>
    </citation>
    <scope>NUCLEOTIDE SEQUENCE [LARGE SCALE GENOMIC DNA]</scope>
</reference>
<organism evidence="1 2">
    <name type="scientific">Ensete ventricosum</name>
    <name type="common">Abyssinian banana</name>
    <name type="synonym">Musa ensete</name>
    <dbReference type="NCBI Taxonomy" id="4639"/>
    <lineage>
        <taxon>Eukaryota</taxon>
        <taxon>Viridiplantae</taxon>
        <taxon>Streptophyta</taxon>
        <taxon>Embryophyta</taxon>
        <taxon>Tracheophyta</taxon>
        <taxon>Spermatophyta</taxon>
        <taxon>Magnoliopsida</taxon>
        <taxon>Liliopsida</taxon>
        <taxon>Zingiberales</taxon>
        <taxon>Musaceae</taxon>
        <taxon>Ensete</taxon>
    </lineage>
</organism>
<protein>
    <submittedName>
        <fullName evidence="1">Uncharacterized protein</fullName>
    </submittedName>
</protein>
<name>A0A426Z2D0_ENSVE</name>
<dbReference type="Proteomes" id="UP000287651">
    <property type="component" value="Unassembled WGS sequence"/>
</dbReference>
<gene>
    <name evidence="1" type="ORF">B296_00043512</name>
</gene>
<evidence type="ECO:0000313" key="1">
    <source>
        <dbReference type="EMBL" id="RRT58145.1"/>
    </source>
</evidence>
<comment type="caution">
    <text evidence="1">The sequence shown here is derived from an EMBL/GenBank/DDBJ whole genome shotgun (WGS) entry which is preliminary data.</text>
</comment>
<accession>A0A426Z2D0</accession>
<dbReference type="EMBL" id="AMZH03008826">
    <property type="protein sequence ID" value="RRT58145.1"/>
    <property type="molecule type" value="Genomic_DNA"/>
</dbReference>
<dbReference type="AlphaFoldDB" id="A0A426Z2D0"/>